<keyword evidence="2" id="KW-1003">Cell membrane</keyword>
<feature type="transmembrane region" description="Helical" evidence="6">
    <location>
        <begin position="676"/>
        <end position="699"/>
    </location>
</feature>
<dbReference type="InterPro" id="IPR050250">
    <property type="entry name" value="Macrolide_Exporter_MacB"/>
</dbReference>
<dbReference type="AlphaFoldDB" id="A0A418PNM4"/>
<gene>
    <name evidence="9" type="ORF">D0X99_16790</name>
</gene>
<sequence length="798" mass="89495">MFKNHIKVSIRGLIKKRQQTTVNFIGLITSIVSFLIISLFIYHELSFNSNFSGYENIYRINQDFSPGEEKLFWATTPSALLPNVQASIKDLENGTIVFDISQFSTLLIDGGQGNQEEKRFAFADTSFFKVFDLEFIAGAQEKVLADPDNLVLTESTAKKYFETPQKAIGKTLKINNSKEFKVAGVIEDFPSNSTLNFDFIGSFLSQPHGKDPSWSNSNYHTYLKLNKDADPGATENSINKWIADQFGEDLKSSGTSIYFTLANLRDIHFDTTREMYGTVPTLDIRYLKLLAFVAVLMILVGCANFINLSTAESTERSKEIGLRKIVGSSRFQLFSQYFIESMILTGLCIFLALVVIQLISGVLEDFLGLNLDFTTIYTLQGILFILVLFFSVSFLAGFYPAVFLSGIRPLKNISLQKTNTKSYFRKGLVVFQFFVSISLVLSTFIVESQLSFLQEANLGFDREQLVVLPINYKIQEQVNSFGSEIKRKDLVASVSKASNSPVHVKSQYTMSLTPESSQSIPVTGYLGDHELIKTLGIVLLSGQGLHESDLKRSQTPEDGEFPVLINQKAAEALGWSEDAALNKRFYFDGSLVYVKGVMEDFNFNSLHKEVGPLVIYLEPDYSTVLLLRLSGSSVSENLSALKLAWNELIPDRPFSYEFADQQYQLFYSTEEKLSKIFSLFSLVSLVVSGLGLLGLVSYFANQKSKEISVRRVLGAGFLDILKFLTRDFVILLVVSTGLAILFGNWFSKVWLGSFAYHVDLSFLIYAFAVLSVLGISLLIVSFRTWKIFVTNPVETLQK</sequence>
<feature type="domain" description="MacB-like periplasmic core" evidence="8">
    <location>
        <begin position="21"/>
        <end position="239"/>
    </location>
</feature>
<dbReference type="RefSeq" id="WP_119479013.1">
    <property type="nucleotide sequence ID" value="NZ_QXML01000009.1"/>
</dbReference>
<accession>A0A418PNM4</accession>
<feature type="domain" description="ABC3 transporter permease C-terminal" evidence="7">
    <location>
        <begin position="679"/>
        <end position="788"/>
    </location>
</feature>
<comment type="subcellular location">
    <subcellularLocation>
        <location evidence="1">Cell membrane</location>
        <topology evidence="1">Multi-pass membrane protein</topology>
    </subcellularLocation>
</comment>
<evidence type="ECO:0000256" key="4">
    <source>
        <dbReference type="ARBA" id="ARBA00022989"/>
    </source>
</evidence>
<feature type="transmembrane region" description="Helical" evidence="6">
    <location>
        <begin position="337"/>
        <end position="359"/>
    </location>
</feature>
<dbReference type="GO" id="GO:0022857">
    <property type="term" value="F:transmembrane transporter activity"/>
    <property type="evidence" value="ECO:0007669"/>
    <property type="project" value="TreeGrafter"/>
</dbReference>
<dbReference type="OrthoDB" id="5933722at2"/>
<feature type="domain" description="ABC3 transporter permease C-terminal" evidence="7">
    <location>
        <begin position="292"/>
        <end position="404"/>
    </location>
</feature>
<evidence type="ECO:0000313" key="9">
    <source>
        <dbReference type="EMBL" id="RIW13427.1"/>
    </source>
</evidence>
<dbReference type="Pfam" id="PF12704">
    <property type="entry name" value="MacB_PCD"/>
    <property type="match status" value="1"/>
</dbReference>
<comment type="caution">
    <text evidence="9">The sequence shown here is derived from an EMBL/GenBank/DDBJ whole genome shotgun (WGS) entry which is preliminary data.</text>
</comment>
<evidence type="ECO:0000256" key="2">
    <source>
        <dbReference type="ARBA" id="ARBA00022475"/>
    </source>
</evidence>
<evidence type="ECO:0000259" key="8">
    <source>
        <dbReference type="Pfam" id="PF12704"/>
    </source>
</evidence>
<dbReference type="InterPro" id="IPR025857">
    <property type="entry name" value="MacB_PCD"/>
</dbReference>
<dbReference type="Proteomes" id="UP000283522">
    <property type="component" value="Unassembled WGS sequence"/>
</dbReference>
<keyword evidence="3 6" id="KW-0812">Transmembrane</keyword>
<keyword evidence="10" id="KW-1185">Reference proteome</keyword>
<feature type="transmembrane region" description="Helical" evidence="6">
    <location>
        <begin position="21"/>
        <end position="42"/>
    </location>
</feature>
<feature type="transmembrane region" description="Helical" evidence="6">
    <location>
        <begin position="289"/>
        <end position="308"/>
    </location>
</feature>
<feature type="transmembrane region" description="Helical" evidence="6">
    <location>
        <begin position="762"/>
        <end position="782"/>
    </location>
</feature>
<evidence type="ECO:0000256" key="6">
    <source>
        <dbReference type="SAM" id="Phobius"/>
    </source>
</evidence>
<protein>
    <submittedName>
        <fullName evidence="9">ABC transporter</fullName>
    </submittedName>
</protein>
<dbReference type="Pfam" id="PF02687">
    <property type="entry name" value="FtsX"/>
    <property type="match status" value="2"/>
</dbReference>
<evidence type="ECO:0000256" key="1">
    <source>
        <dbReference type="ARBA" id="ARBA00004651"/>
    </source>
</evidence>
<dbReference type="PANTHER" id="PTHR30572">
    <property type="entry name" value="MEMBRANE COMPONENT OF TRANSPORTER-RELATED"/>
    <property type="match status" value="1"/>
</dbReference>
<keyword evidence="5 6" id="KW-0472">Membrane</keyword>
<proteinExistence type="predicted"/>
<evidence type="ECO:0000313" key="10">
    <source>
        <dbReference type="Proteomes" id="UP000283522"/>
    </source>
</evidence>
<dbReference type="GO" id="GO:0005886">
    <property type="term" value="C:plasma membrane"/>
    <property type="evidence" value="ECO:0007669"/>
    <property type="project" value="UniProtKB-SubCell"/>
</dbReference>
<evidence type="ECO:0000256" key="3">
    <source>
        <dbReference type="ARBA" id="ARBA00022692"/>
    </source>
</evidence>
<feature type="transmembrane region" description="Helical" evidence="6">
    <location>
        <begin position="720"/>
        <end position="742"/>
    </location>
</feature>
<evidence type="ECO:0000259" key="7">
    <source>
        <dbReference type="Pfam" id="PF02687"/>
    </source>
</evidence>
<reference evidence="9 10" key="1">
    <citation type="submission" date="2018-09" db="EMBL/GenBank/DDBJ databases">
        <authorList>
            <person name="Wang X."/>
            <person name="Du Z."/>
        </authorList>
    </citation>
    <scope>NUCLEOTIDE SEQUENCE [LARGE SCALE GENOMIC DNA]</scope>
    <source>
        <strain evidence="9 10">N3</strain>
    </source>
</reference>
<dbReference type="EMBL" id="QXML01000009">
    <property type="protein sequence ID" value="RIW13427.1"/>
    <property type="molecule type" value="Genomic_DNA"/>
</dbReference>
<feature type="transmembrane region" description="Helical" evidence="6">
    <location>
        <begin position="428"/>
        <end position="446"/>
    </location>
</feature>
<keyword evidence="4 6" id="KW-1133">Transmembrane helix</keyword>
<dbReference type="InterPro" id="IPR003838">
    <property type="entry name" value="ABC3_permease_C"/>
</dbReference>
<organism evidence="9 10">
    <name type="scientific">Algoriphagus lacus</name>
    <dbReference type="NCBI Taxonomy" id="2056311"/>
    <lineage>
        <taxon>Bacteria</taxon>
        <taxon>Pseudomonadati</taxon>
        <taxon>Bacteroidota</taxon>
        <taxon>Cytophagia</taxon>
        <taxon>Cytophagales</taxon>
        <taxon>Cyclobacteriaceae</taxon>
        <taxon>Algoriphagus</taxon>
    </lineage>
</organism>
<evidence type="ECO:0000256" key="5">
    <source>
        <dbReference type="ARBA" id="ARBA00023136"/>
    </source>
</evidence>
<feature type="transmembrane region" description="Helical" evidence="6">
    <location>
        <begin position="379"/>
        <end position="407"/>
    </location>
</feature>
<dbReference type="PANTHER" id="PTHR30572:SF18">
    <property type="entry name" value="ABC-TYPE MACROLIDE FAMILY EXPORT SYSTEM PERMEASE COMPONENT 2"/>
    <property type="match status" value="1"/>
</dbReference>
<name>A0A418PNM4_9BACT</name>